<accession>G8TMM7</accession>
<feature type="domain" description="DUF7033" evidence="2">
    <location>
        <begin position="129"/>
        <end position="216"/>
    </location>
</feature>
<reference evidence="3 4" key="1">
    <citation type="submission" date="2011-12" db="EMBL/GenBank/DDBJ databases">
        <title>The complete genome of Niastella koreensis GR20-10.</title>
        <authorList>
            <consortium name="US DOE Joint Genome Institute (JGI-PGF)"/>
            <person name="Lucas S."/>
            <person name="Han J."/>
            <person name="Lapidus A."/>
            <person name="Bruce D."/>
            <person name="Goodwin L."/>
            <person name="Pitluck S."/>
            <person name="Peters L."/>
            <person name="Kyrpides N."/>
            <person name="Mavromatis K."/>
            <person name="Ivanova N."/>
            <person name="Mikhailova N."/>
            <person name="Davenport K."/>
            <person name="Saunders E."/>
            <person name="Detter J.C."/>
            <person name="Tapia R."/>
            <person name="Han C."/>
            <person name="Land M."/>
            <person name="Hauser L."/>
            <person name="Markowitz V."/>
            <person name="Cheng J.-F."/>
            <person name="Hugenholtz P."/>
            <person name="Woyke T."/>
            <person name="Wu D."/>
            <person name="Tindall B."/>
            <person name="Pomrenke H."/>
            <person name="Brambilla E."/>
            <person name="Klenk H.-P."/>
            <person name="Eisen J.A."/>
        </authorList>
    </citation>
    <scope>NUCLEOTIDE SEQUENCE [LARGE SCALE GENOMIC DNA]</scope>
    <source>
        <strain evidence="4">DSM 17620 / KACC 11465 / NBRC 106392 / GR20-10</strain>
    </source>
</reference>
<dbReference type="eggNOG" id="COG0726">
    <property type="taxonomic scope" value="Bacteria"/>
</dbReference>
<dbReference type="KEGG" id="nko:Niako_5784"/>
<dbReference type="HOGENOM" id="CLU_046673_1_0_10"/>
<name>G8TMM7_NIAKG</name>
<protein>
    <recommendedName>
        <fullName evidence="2">DUF7033 domain-containing protein</fullName>
    </recommendedName>
</protein>
<dbReference type="STRING" id="700598.Niako_5784"/>
<dbReference type="Gene3D" id="3.20.20.370">
    <property type="entry name" value="Glycoside hydrolase/deacetylase"/>
    <property type="match status" value="1"/>
</dbReference>
<dbReference type="InterPro" id="IPR054297">
    <property type="entry name" value="DUF7033"/>
</dbReference>
<feature type="transmembrane region" description="Helical" evidence="1">
    <location>
        <begin position="21"/>
        <end position="39"/>
    </location>
</feature>
<dbReference type="Pfam" id="PF23019">
    <property type="entry name" value="DUF7033"/>
    <property type="match status" value="1"/>
</dbReference>
<sequence length="475" mass="57050">MKCGKRRKVSRYTYSKRYLKKSTITVDFFILQPLMLLLYTHTITPRLQYIVDFIGKELFDEGIAITTDAALFKASKQPRLNYSAQEFADDEFFLRSTHLLFETDIHPQHFECFEVNFYKAFFETSGDFPFDIFAASFYLLSRYEEYLPHAIDEYGRYAHINSLAHREHFLTQPLINYWLQLFKKALEYKFPELVFKPAQFKCLLTYDVDIAWSYLHKGWLRTIGGFYNSIRKREWGRVKDRWLVLRGKRKDPFDCFEWLDAWHLYCRMKPYFFFLAAKKTGRYDKNNACNKKPFRDLISYYARTWHLGAHPSWQSGDDATLLKEEVEWLEVVGDKKITHSRQHYIRVSMPVTYRRLIEAGVERDFSMGYPTINGFRASVCSPFYWYDLQKEQATSLMIYPFCFMDANSLFEQKQNPQQTYNELLQYYERVKGCKGVFIPIWHNFILGTDPAYEGWRKMFELFMKETVYWDAYTDE</sequence>
<evidence type="ECO:0000256" key="1">
    <source>
        <dbReference type="SAM" id="Phobius"/>
    </source>
</evidence>
<gene>
    <name evidence="3" type="ordered locus">Niako_5784</name>
</gene>
<dbReference type="EMBL" id="CP003178">
    <property type="protein sequence ID" value="AEW02015.1"/>
    <property type="molecule type" value="Genomic_DNA"/>
</dbReference>
<keyword evidence="1" id="KW-0812">Transmembrane</keyword>
<evidence type="ECO:0000313" key="3">
    <source>
        <dbReference type="EMBL" id="AEW02015.1"/>
    </source>
</evidence>
<keyword evidence="1" id="KW-0472">Membrane</keyword>
<dbReference type="Proteomes" id="UP000005438">
    <property type="component" value="Chromosome"/>
</dbReference>
<proteinExistence type="predicted"/>
<organism evidence="3 4">
    <name type="scientific">Niastella koreensis (strain DSM 17620 / KACC 11465 / NBRC 106392 / GR20-10)</name>
    <dbReference type="NCBI Taxonomy" id="700598"/>
    <lineage>
        <taxon>Bacteria</taxon>
        <taxon>Pseudomonadati</taxon>
        <taxon>Bacteroidota</taxon>
        <taxon>Chitinophagia</taxon>
        <taxon>Chitinophagales</taxon>
        <taxon>Chitinophagaceae</taxon>
        <taxon>Niastella</taxon>
    </lineage>
</organism>
<dbReference type="AlphaFoldDB" id="G8TMM7"/>
<evidence type="ECO:0000259" key="2">
    <source>
        <dbReference type="Pfam" id="PF23019"/>
    </source>
</evidence>
<dbReference type="CDD" id="cd10931">
    <property type="entry name" value="CE4_u7"/>
    <property type="match status" value="1"/>
</dbReference>
<evidence type="ECO:0000313" key="4">
    <source>
        <dbReference type="Proteomes" id="UP000005438"/>
    </source>
</evidence>
<keyword evidence="1" id="KW-1133">Transmembrane helix</keyword>